<feature type="domain" description="PD-(D/E)XK nuclease-like" evidence="1">
    <location>
        <begin position="6"/>
        <end position="136"/>
    </location>
</feature>
<accession>A0A9P9ES54</accession>
<dbReference type="Pfam" id="PF20516">
    <property type="entry name" value="PDDEXK_12"/>
    <property type="match status" value="1"/>
</dbReference>
<comment type="caution">
    <text evidence="2">The sequence shown here is derived from an EMBL/GenBank/DDBJ whole genome shotgun (WGS) entry which is preliminary data.</text>
</comment>
<sequence>MVAVQQRLKTANDFGSINHTSYQPVRDRPIAVSIETKTPEGSNQEAKAQLLAWTTAHLKRLRSLAGTSHSSFAVDVTLPMISIRGGDWTLLFARDQPDGVDLIETFSVGSTKSLVSCYKVTAFLRHLGIWVQTVYREWILKNTLAAGLDDE</sequence>
<dbReference type="Proteomes" id="UP000738349">
    <property type="component" value="Unassembled WGS sequence"/>
</dbReference>
<evidence type="ECO:0000313" key="2">
    <source>
        <dbReference type="EMBL" id="KAH7143420.1"/>
    </source>
</evidence>
<evidence type="ECO:0000313" key="3">
    <source>
        <dbReference type="Proteomes" id="UP000738349"/>
    </source>
</evidence>
<keyword evidence="3" id="KW-1185">Reference proteome</keyword>
<organism evidence="2 3">
    <name type="scientific">Dactylonectria macrodidyma</name>
    <dbReference type="NCBI Taxonomy" id="307937"/>
    <lineage>
        <taxon>Eukaryota</taxon>
        <taxon>Fungi</taxon>
        <taxon>Dikarya</taxon>
        <taxon>Ascomycota</taxon>
        <taxon>Pezizomycotina</taxon>
        <taxon>Sordariomycetes</taxon>
        <taxon>Hypocreomycetidae</taxon>
        <taxon>Hypocreales</taxon>
        <taxon>Nectriaceae</taxon>
        <taxon>Dactylonectria</taxon>
    </lineage>
</organism>
<gene>
    <name evidence="2" type="ORF">EDB81DRAFT_652809</name>
</gene>
<dbReference type="OrthoDB" id="5244165at2759"/>
<dbReference type="EMBL" id="JAGMUV010000009">
    <property type="protein sequence ID" value="KAH7143420.1"/>
    <property type="molecule type" value="Genomic_DNA"/>
</dbReference>
<name>A0A9P9ES54_9HYPO</name>
<reference evidence="2" key="1">
    <citation type="journal article" date="2021" name="Nat. Commun.">
        <title>Genetic determinants of endophytism in the Arabidopsis root mycobiome.</title>
        <authorList>
            <person name="Mesny F."/>
            <person name="Miyauchi S."/>
            <person name="Thiergart T."/>
            <person name="Pickel B."/>
            <person name="Atanasova L."/>
            <person name="Karlsson M."/>
            <person name="Huettel B."/>
            <person name="Barry K.W."/>
            <person name="Haridas S."/>
            <person name="Chen C."/>
            <person name="Bauer D."/>
            <person name="Andreopoulos W."/>
            <person name="Pangilinan J."/>
            <person name="LaButti K."/>
            <person name="Riley R."/>
            <person name="Lipzen A."/>
            <person name="Clum A."/>
            <person name="Drula E."/>
            <person name="Henrissat B."/>
            <person name="Kohler A."/>
            <person name="Grigoriev I.V."/>
            <person name="Martin F.M."/>
            <person name="Hacquard S."/>
        </authorList>
    </citation>
    <scope>NUCLEOTIDE SEQUENCE</scope>
    <source>
        <strain evidence="2">MPI-CAGE-AT-0147</strain>
    </source>
</reference>
<proteinExistence type="predicted"/>
<dbReference type="AlphaFoldDB" id="A0A9P9ES54"/>
<evidence type="ECO:0000259" key="1">
    <source>
        <dbReference type="Pfam" id="PF20516"/>
    </source>
</evidence>
<protein>
    <recommendedName>
        <fullName evidence="1">PD-(D/E)XK nuclease-like domain-containing protein</fullName>
    </recommendedName>
</protein>
<dbReference type="InterPro" id="IPR046797">
    <property type="entry name" value="PDDEXK_12"/>
</dbReference>